<dbReference type="EMBL" id="CAJPEX010035209">
    <property type="protein sequence ID" value="CAG0926142.1"/>
    <property type="molecule type" value="Genomic_DNA"/>
</dbReference>
<gene>
    <name evidence="1" type="ORF">NMOB1V02_LOCUS13592</name>
</gene>
<protein>
    <submittedName>
        <fullName evidence="1">Uncharacterized protein</fullName>
    </submittedName>
</protein>
<keyword evidence="2" id="KW-1185">Reference proteome</keyword>
<dbReference type="EMBL" id="OA917246">
    <property type="protein sequence ID" value="CAD7285990.1"/>
    <property type="molecule type" value="Genomic_DNA"/>
</dbReference>
<evidence type="ECO:0000313" key="2">
    <source>
        <dbReference type="Proteomes" id="UP000678499"/>
    </source>
</evidence>
<accession>A0A7R9GLY0</accession>
<organism evidence="1">
    <name type="scientific">Notodromas monacha</name>
    <dbReference type="NCBI Taxonomy" id="399045"/>
    <lineage>
        <taxon>Eukaryota</taxon>
        <taxon>Metazoa</taxon>
        <taxon>Ecdysozoa</taxon>
        <taxon>Arthropoda</taxon>
        <taxon>Crustacea</taxon>
        <taxon>Oligostraca</taxon>
        <taxon>Ostracoda</taxon>
        <taxon>Podocopa</taxon>
        <taxon>Podocopida</taxon>
        <taxon>Cypridocopina</taxon>
        <taxon>Cypridoidea</taxon>
        <taxon>Cyprididae</taxon>
        <taxon>Notodromas</taxon>
    </lineage>
</organism>
<dbReference type="Proteomes" id="UP000678499">
    <property type="component" value="Unassembled WGS sequence"/>
</dbReference>
<name>A0A7R9GLY0_9CRUS</name>
<proteinExistence type="predicted"/>
<evidence type="ECO:0000313" key="1">
    <source>
        <dbReference type="EMBL" id="CAD7285990.1"/>
    </source>
</evidence>
<reference evidence="1" key="1">
    <citation type="submission" date="2020-11" db="EMBL/GenBank/DDBJ databases">
        <authorList>
            <person name="Tran Van P."/>
        </authorList>
    </citation>
    <scope>NUCLEOTIDE SEQUENCE</scope>
</reference>
<sequence>MQRTCNKLQTSALSFVCHLTRLSKWWVTWQREKT</sequence>
<dbReference type="AlphaFoldDB" id="A0A7R9GLY0"/>